<dbReference type="InterPro" id="IPR026444">
    <property type="entry name" value="Secre_tail"/>
</dbReference>
<proteinExistence type="predicted"/>
<dbReference type="AlphaFoldDB" id="A0A5C6YVI5"/>
<dbReference type="Proteomes" id="UP000321497">
    <property type="component" value="Unassembled WGS sequence"/>
</dbReference>
<feature type="signal peptide" evidence="2">
    <location>
        <begin position="1"/>
        <end position="19"/>
    </location>
</feature>
<name>A0A5C6YVI5_9FLAO</name>
<evidence type="ECO:0000313" key="4">
    <source>
        <dbReference type="EMBL" id="TXD71613.1"/>
    </source>
</evidence>
<comment type="caution">
    <text evidence="4">The sequence shown here is derived from an EMBL/GenBank/DDBJ whole genome shotgun (WGS) entry which is preliminary data.</text>
</comment>
<sequence>MKKITLLFYCFFIANTAHSQDFGNAATDVYVMEYFTNPGQFGTIPLAGPYYPIPNVITNNAFTMLGGDFNASGTLYTVVYQNPDYILGTVDLSTGAVNYAATITGVHAPEFLSQLSYNVTNDTFYALSHDPNNSTGTQFYSLNVTTGQLTEIGTGTGIGNGVAMEIDNNGVVYAADANNGNLYTIDINTGVGTVVGNMNPNGFYPVGQGFSIDKSTNTMYAVLTNSNGLIRSAFYTVNVTTGALTLLGDGSSRQYSLFVIADQTLGVADVNLDSFKVYPNPASNKINIENPQRLLLKNVKLFDMLGRDTGSVFANDEINIENLAKGMYILQLETENGTTTKKIVKK</sequence>
<reference evidence="4 5" key="1">
    <citation type="submission" date="2019-08" db="EMBL/GenBank/DDBJ databases">
        <title>Genome of Aequorivita antarctica SW49 (type strain).</title>
        <authorList>
            <person name="Bowman J.P."/>
        </authorList>
    </citation>
    <scope>NUCLEOTIDE SEQUENCE [LARGE SCALE GENOMIC DNA]</scope>
    <source>
        <strain evidence="4 5">SW49</strain>
    </source>
</reference>
<accession>A0A5C6YVI5</accession>
<dbReference type="Pfam" id="PF18962">
    <property type="entry name" value="Por_Secre_tail"/>
    <property type="match status" value="1"/>
</dbReference>
<evidence type="ECO:0000256" key="1">
    <source>
        <dbReference type="ARBA" id="ARBA00022729"/>
    </source>
</evidence>
<evidence type="ECO:0000313" key="5">
    <source>
        <dbReference type="Proteomes" id="UP000321497"/>
    </source>
</evidence>
<dbReference type="EMBL" id="VORT01000015">
    <property type="protein sequence ID" value="TXD71613.1"/>
    <property type="molecule type" value="Genomic_DNA"/>
</dbReference>
<evidence type="ECO:0000256" key="2">
    <source>
        <dbReference type="SAM" id="SignalP"/>
    </source>
</evidence>
<dbReference type="SUPFAM" id="SSF82171">
    <property type="entry name" value="DPP6 N-terminal domain-like"/>
    <property type="match status" value="1"/>
</dbReference>
<gene>
    <name evidence="4" type="ORF">ESU54_15890</name>
</gene>
<dbReference type="RefSeq" id="WP_146848148.1">
    <property type="nucleotide sequence ID" value="NZ_VORT01000015.1"/>
</dbReference>
<keyword evidence="1 2" id="KW-0732">Signal</keyword>
<dbReference type="NCBIfam" id="TIGR04183">
    <property type="entry name" value="Por_Secre_tail"/>
    <property type="match status" value="1"/>
</dbReference>
<evidence type="ECO:0000259" key="3">
    <source>
        <dbReference type="Pfam" id="PF18962"/>
    </source>
</evidence>
<organism evidence="4 5">
    <name type="scientific">Aequorivita antarctica</name>
    <dbReference type="NCBI Taxonomy" id="153266"/>
    <lineage>
        <taxon>Bacteria</taxon>
        <taxon>Pseudomonadati</taxon>
        <taxon>Bacteroidota</taxon>
        <taxon>Flavobacteriia</taxon>
        <taxon>Flavobacteriales</taxon>
        <taxon>Flavobacteriaceae</taxon>
        <taxon>Aequorivita</taxon>
    </lineage>
</organism>
<keyword evidence="5" id="KW-1185">Reference proteome</keyword>
<feature type="domain" description="Secretion system C-terminal sorting" evidence="3">
    <location>
        <begin position="277"/>
        <end position="344"/>
    </location>
</feature>
<feature type="chain" id="PRO_5023076212" evidence="2">
    <location>
        <begin position="20"/>
        <end position="346"/>
    </location>
</feature>
<protein>
    <submittedName>
        <fullName evidence="4">T9SS type A sorting domain-containing protein</fullName>
    </submittedName>
</protein>